<protein>
    <submittedName>
        <fullName evidence="2">Glycosyltransferase 61 family protein</fullName>
    </submittedName>
</protein>
<comment type="caution">
    <text evidence="2">The sequence shown here is derived from an EMBL/GenBank/DDBJ whole genome shotgun (WGS) entry which is preliminary data.</text>
</comment>
<dbReference type="AlphaFoldDB" id="A0AAW7WLC6"/>
<sequence>MNELIVKKYSNAIILPYKRDPRGTTGLGGVLDSNGNFIEDSYCHGGRFEHGGFYEWNKSILKKSNEKVFYFGYFLPHWGHFLIDCLGRMWPFGDNKNDLSDYKIAFISNQSAFYPNCYDFFAALGIDKSRIIWIDVPTQFAEIQIPAMSYTPEPGRFFYPQYIDMFNRVIDSILAKTPKSSVEKRYGTIDKVYFTRSQFNNALSREVGLKVIDSVMRNGGFNILAPEKLSLADQVAIWNYASEIACINGTIPLNVIFNRNRCTCGGGGGGGGVNH</sequence>
<reference evidence="2" key="1">
    <citation type="submission" date="2023-07" db="EMBL/GenBank/DDBJ databases">
        <title>Whole Genome Sequencing of Colonoscopy isolates.</title>
        <authorList>
            <person name="Surve S.V."/>
            <person name="Valls R.A."/>
            <person name="Barrak K.E."/>
            <person name="Gardner T.B."/>
            <person name="O'Toole G.A."/>
        </authorList>
    </citation>
    <scope>NUCLEOTIDE SEQUENCE</scope>
    <source>
        <strain evidence="2">GP0119</strain>
    </source>
</reference>
<organism evidence="2 3">
    <name type="scientific">Bacteroides caccae</name>
    <dbReference type="NCBI Taxonomy" id="47678"/>
    <lineage>
        <taxon>Bacteria</taxon>
        <taxon>Pseudomonadati</taxon>
        <taxon>Bacteroidota</taxon>
        <taxon>Bacteroidia</taxon>
        <taxon>Bacteroidales</taxon>
        <taxon>Bacteroidaceae</taxon>
        <taxon>Bacteroides</taxon>
    </lineage>
</organism>
<dbReference type="Pfam" id="PF04577">
    <property type="entry name" value="Glyco_transf_61"/>
    <property type="match status" value="1"/>
</dbReference>
<gene>
    <name evidence="2" type="ORF">Q4469_07440</name>
</gene>
<evidence type="ECO:0000259" key="1">
    <source>
        <dbReference type="Pfam" id="PF04577"/>
    </source>
</evidence>
<dbReference type="GO" id="GO:0016757">
    <property type="term" value="F:glycosyltransferase activity"/>
    <property type="evidence" value="ECO:0007669"/>
    <property type="project" value="InterPro"/>
</dbReference>
<proteinExistence type="predicted"/>
<dbReference type="Proteomes" id="UP001170023">
    <property type="component" value="Unassembled WGS sequence"/>
</dbReference>
<feature type="domain" description="Glycosyltransferase 61 catalytic" evidence="1">
    <location>
        <begin position="78"/>
        <end position="262"/>
    </location>
</feature>
<evidence type="ECO:0000313" key="2">
    <source>
        <dbReference type="EMBL" id="MDO6357521.1"/>
    </source>
</evidence>
<dbReference type="RefSeq" id="WP_303447264.1">
    <property type="nucleotide sequence ID" value="NZ_JAUONJ010000006.1"/>
</dbReference>
<dbReference type="InterPro" id="IPR049625">
    <property type="entry name" value="Glyco_transf_61_cat"/>
</dbReference>
<accession>A0AAW7WLC6</accession>
<name>A0AAW7WLC6_9BACE</name>
<dbReference type="EMBL" id="JAUONL010000004">
    <property type="protein sequence ID" value="MDO6357521.1"/>
    <property type="molecule type" value="Genomic_DNA"/>
</dbReference>
<evidence type="ECO:0000313" key="3">
    <source>
        <dbReference type="Proteomes" id="UP001170023"/>
    </source>
</evidence>